<dbReference type="AlphaFoldDB" id="A0A157Z3X3"/>
<dbReference type="Proteomes" id="UP000054978">
    <property type="component" value="Unassembled WGS sequence"/>
</dbReference>
<sequence length="30" mass="3515">MEGTTMESSFYEGMDTFMSLYTMTGLRIRQ</sequence>
<reference evidence="1" key="1">
    <citation type="submission" date="2016-01" db="EMBL/GenBank/DDBJ databases">
        <authorList>
            <person name="Peeters C."/>
        </authorList>
    </citation>
    <scope>NUCLEOTIDE SEQUENCE [LARGE SCALE GENOMIC DNA]</scope>
    <source>
        <strain evidence="1">LMG 29326</strain>
    </source>
</reference>
<comment type="caution">
    <text evidence="1">The sequence shown here is derived from an EMBL/GenBank/DDBJ whole genome shotgun (WGS) entry which is preliminary data.</text>
</comment>
<keyword evidence="2" id="KW-1185">Reference proteome</keyword>
<gene>
    <name evidence="1" type="ORF">AWB83_00111</name>
</gene>
<name>A0A157Z3X3_9BURK</name>
<accession>A0A157Z3X3</accession>
<dbReference type="EMBL" id="FCOB02000001">
    <property type="protein sequence ID" value="SAK39707.1"/>
    <property type="molecule type" value="Genomic_DNA"/>
</dbReference>
<evidence type="ECO:0000313" key="2">
    <source>
        <dbReference type="Proteomes" id="UP000054978"/>
    </source>
</evidence>
<protein>
    <submittedName>
        <fullName evidence="1">Uncharacterized protein</fullName>
    </submittedName>
</protein>
<organism evidence="1 2">
    <name type="scientific">Caballeronia ptereochthonis</name>
    <dbReference type="NCBI Taxonomy" id="1777144"/>
    <lineage>
        <taxon>Bacteria</taxon>
        <taxon>Pseudomonadati</taxon>
        <taxon>Pseudomonadota</taxon>
        <taxon>Betaproteobacteria</taxon>
        <taxon>Burkholderiales</taxon>
        <taxon>Burkholderiaceae</taxon>
        <taxon>Caballeronia</taxon>
    </lineage>
</organism>
<evidence type="ECO:0000313" key="1">
    <source>
        <dbReference type="EMBL" id="SAK39707.1"/>
    </source>
</evidence>
<proteinExistence type="predicted"/>